<keyword evidence="3" id="KW-1185">Reference proteome</keyword>
<gene>
    <name evidence="2" type="ORF">I41_35580</name>
</gene>
<name>A0A517U181_9BACT</name>
<evidence type="ECO:0000313" key="3">
    <source>
        <dbReference type="Proteomes" id="UP000317909"/>
    </source>
</evidence>
<feature type="signal peptide" evidence="1">
    <location>
        <begin position="1"/>
        <end position="25"/>
    </location>
</feature>
<organism evidence="2 3">
    <name type="scientific">Lacipirellula limnantheis</name>
    <dbReference type="NCBI Taxonomy" id="2528024"/>
    <lineage>
        <taxon>Bacteria</taxon>
        <taxon>Pseudomonadati</taxon>
        <taxon>Planctomycetota</taxon>
        <taxon>Planctomycetia</taxon>
        <taxon>Pirellulales</taxon>
        <taxon>Lacipirellulaceae</taxon>
        <taxon>Lacipirellula</taxon>
    </lineage>
</organism>
<dbReference type="RefSeq" id="WP_145434120.1">
    <property type="nucleotide sequence ID" value="NZ_CP036339.1"/>
</dbReference>
<evidence type="ECO:0008006" key="4">
    <source>
        <dbReference type="Google" id="ProtNLM"/>
    </source>
</evidence>
<dbReference type="InterPro" id="IPR013424">
    <property type="entry name" value="Ice-binding_C"/>
</dbReference>
<dbReference type="KEGG" id="llh:I41_35580"/>
<protein>
    <recommendedName>
        <fullName evidence="4">PEP-CTERM protein-sorting domain-containing protein</fullName>
    </recommendedName>
</protein>
<feature type="chain" id="PRO_5021923866" description="PEP-CTERM protein-sorting domain-containing protein" evidence="1">
    <location>
        <begin position="26"/>
        <end position="386"/>
    </location>
</feature>
<dbReference type="Proteomes" id="UP000317909">
    <property type="component" value="Chromosome"/>
</dbReference>
<dbReference type="AlphaFoldDB" id="A0A517U181"/>
<evidence type="ECO:0000256" key="1">
    <source>
        <dbReference type="SAM" id="SignalP"/>
    </source>
</evidence>
<dbReference type="EMBL" id="CP036339">
    <property type="protein sequence ID" value="QDT74363.1"/>
    <property type="molecule type" value="Genomic_DNA"/>
</dbReference>
<evidence type="ECO:0000313" key="2">
    <source>
        <dbReference type="EMBL" id="QDT74363.1"/>
    </source>
</evidence>
<dbReference type="NCBIfam" id="TIGR02595">
    <property type="entry name" value="PEP_CTERM"/>
    <property type="match status" value="1"/>
</dbReference>
<dbReference type="OrthoDB" id="9806779at2"/>
<keyword evidence="1" id="KW-0732">Signal</keyword>
<dbReference type="SUPFAM" id="SSF82171">
    <property type="entry name" value="DPP6 N-terminal domain-like"/>
    <property type="match status" value="1"/>
</dbReference>
<accession>A0A517U181</accession>
<sequence length="386" mass="38189" precursor="true">MKTYLDRWMAAFAVVLLAASPSVGATLTAMSTFGGGDGWRAPGELLAGDTPGTNTAGVYNYLGTASLERGLAFNSQTGNLILVSRSTAGNGIRVLNGTTGADAGFLNQGSGVITGGTFATSMVGVADDGAVYVANLQTNVSSAAFKVYQWSTETAAAPTTYFGGTVAGFTGTPRLGDSLDVTGAGAGTTIVAGASGTIGYAVINSGGATAVPSFAPAGPLAGDFRLGVTFAGNANNVWGKQTGGSPAAAPLRLTSYAGGVGTSFGSATLTSGGEMAMDYAVVNGVPLLAVIDANNSLLRVYDVTVPATPTLLVSATTTSGTLSPNGNAVGSVKFGAISGGNATLYAMSTNQGIQAFDLRGVGIPEPTGVALFGIAASLTVLMRRRA</sequence>
<proteinExistence type="predicted"/>
<reference evidence="2 3" key="1">
    <citation type="submission" date="2019-02" db="EMBL/GenBank/DDBJ databases">
        <title>Deep-cultivation of Planctomycetes and their phenomic and genomic characterization uncovers novel biology.</title>
        <authorList>
            <person name="Wiegand S."/>
            <person name="Jogler M."/>
            <person name="Boedeker C."/>
            <person name="Pinto D."/>
            <person name="Vollmers J."/>
            <person name="Rivas-Marin E."/>
            <person name="Kohn T."/>
            <person name="Peeters S.H."/>
            <person name="Heuer A."/>
            <person name="Rast P."/>
            <person name="Oberbeckmann S."/>
            <person name="Bunk B."/>
            <person name="Jeske O."/>
            <person name="Meyerdierks A."/>
            <person name="Storesund J.E."/>
            <person name="Kallscheuer N."/>
            <person name="Luecker S."/>
            <person name="Lage O.M."/>
            <person name="Pohl T."/>
            <person name="Merkel B.J."/>
            <person name="Hornburger P."/>
            <person name="Mueller R.-W."/>
            <person name="Bruemmer F."/>
            <person name="Labrenz M."/>
            <person name="Spormann A.M."/>
            <person name="Op den Camp H."/>
            <person name="Overmann J."/>
            <person name="Amann R."/>
            <person name="Jetten M.S.M."/>
            <person name="Mascher T."/>
            <person name="Medema M.H."/>
            <person name="Devos D.P."/>
            <person name="Kaster A.-K."/>
            <person name="Ovreas L."/>
            <person name="Rohde M."/>
            <person name="Galperin M.Y."/>
            <person name="Jogler C."/>
        </authorList>
    </citation>
    <scope>NUCLEOTIDE SEQUENCE [LARGE SCALE GENOMIC DNA]</scope>
    <source>
        <strain evidence="2 3">I41</strain>
    </source>
</reference>